<dbReference type="PANTHER" id="PTHR46704:SF1">
    <property type="entry name" value="TELOMERE LENGTH REGULATION PROTEIN TEL2 HOMOLOG"/>
    <property type="match status" value="1"/>
</dbReference>
<keyword evidence="3" id="KW-1185">Reference proteome</keyword>
<dbReference type="PANTHER" id="PTHR46704">
    <property type="entry name" value="CXC DOMAIN-CONTAINING PROTEIN-RELATED"/>
    <property type="match status" value="1"/>
</dbReference>
<comment type="caution">
    <text evidence="2">The sequence shown here is derived from an EMBL/GenBank/DDBJ whole genome shotgun (WGS) entry which is preliminary data.</text>
</comment>
<reference evidence="2 3" key="1">
    <citation type="submission" date="2023-02" db="EMBL/GenBank/DDBJ databases">
        <title>LHISI_Scaffold_Assembly.</title>
        <authorList>
            <person name="Stuart O.P."/>
            <person name="Cleave R."/>
            <person name="Magrath M.J.L."/>
            <person name="Mikheyev A.S."/>
        </authorList>
    </citation>
    <scope>NUCLEOTIDE SEQUENCE [LARGE SCALE GENOMIC DNA]</scope>
    <source>
        <strain evidence="2">Daus_M_001</strain>
        <tissue evidence="2">Leg muscle</tissue>
    </source>
</reference>
<evidence type="ECO:0000259" key="1">
    <source>
        <dbReference type="SMART" id="SM01114"/>
    </source>
</evidence>
<gene>
    <name evidence="2" type="ORF">PR048_007567</name>
</gene>
<name>A0ABQ9HUV2_9NEOP</name>
<dbReference type="EMBL" id="JARBHB010000003">
    <property type="protein sequence ID" value="KAJ8888080.1"/>
    <property type="molecule type" value="Genomic_DNA"/>
</dbReference>
<evidence type="ECO:0000313" key="2">
    <source>
        <dbReference type="EMBL" id="KAJ8888080.1"/>
    </source>
</evidence>
<organism evidence="2 3">
    <name type="scientific">Dryococelus australis</name>
    <dbReference type="NCBI Taxonomy" id="614101"/>
    <lineage>
        <taxon>Eukaryota</taxon>
        <taxon>Metazoa</taxon>
        <taxon>Ecdysozoa</taxon>
        <taxon>Arthropoda</taxon>
        <taxon>Hexapoda</taxon>
        <taxon>Insecta</taxon>
        <taxon>Pterygota</taxon>
        <taxon>Neoptera</taxon>
        <taxon>Polyneoptera</taxon>
        <taxon>Phasmatodea</taxon>
        <taxon>Verophasmatodea</taxon>
        <taxon>Anareolatae</taxon>
        <taxon>Phasmatidae</taxon>
        <taxon>Eurycanthinae</taxon>
        <taxon>Dryococelus</taxon>
    </lineage>
</organism>
<dbReference type="SMART" id="SM01114">
    <property type="entry name" value="CXC"/>
    <property type="match status" value="1"/>
</dbReference>
<dbReference type="Proteomes" id="UP001159363">
    <property type="component" value="Chromosome 3"/>
</dbReference>
<accession>A0ABQ9HUV2</accession>
<sequence length="433" mass="47827">MLKEATEWRHWVQYLLLQVQKNIEIDPALLFQKMTVATVGDTNLADVLDYEFRAYPLALFESRTLSRKADKHQFAHAILKSRGNLCTADVPLTQANVQYVLDGVSLLHGVPWKPGDTYQNIANSYAHFTFHNYGRATVVFDGYDSAPSIKDMTHRRRITSNISNTVTFISGMKFVGQKCIITLISEALAKIGCTVQHADGDADFDIVHSAVSSSSQIITAVTVGKDTDLLILLLHHAKNNGFKLYFRSDIRRELSTNPVYDILGIQALLGSDICNDILFLHAFIGSDTASRIFGIRKATTLEKLTMDKQLQAAANVFSSDGSQLIDIESAGQKAMLLLYGGKIGDSLQTLQSAGKCHSFRTYYQSSVWKSKETLLTPTEWVSDIPQAAEWLLKVIHCSCKTQCATMRCGCKQNGLPCSASCGVCQISGCDTFV</sequence>
<evidence type="ECO:0000313" key="3">
    <source>
        <dbReference type="Proteomes" id="UP001159363"/>
    </source>
</evidence>
<protein>
    <recommendedName>
        <fullName evidence="1">Tesmin/TSO1-like CXC domain-containing protein</fullName>
    </recommendedName>
</protein>
<feature type="domain" description="Tesmin/TSO1-like CXC" evidence="1">
    <location>
        <begin position="392"/>
        <end position="432"/>
    </location>
</feature>
<feature type="non-terminal residue" evidence="2">
    <location>
        <position position="433"/>
    </location>
</feature>
<dbReference type="InterPro" id="IPR033467">
    <property type="entry name" value="Tesmin/TSO1-like_CXC"/>
</dbReference>
<proteinExistence type="predicted"/>